<dbReference type="GO" id="GO:0032259">
    <property type="term" value="P:methylation"/>
    <property type="evidence" value="ECO:0007669"/>
    <property type="project" value="UniProtKB-KW"/>
</dbReference>
<dbReference type="InterPro" id="IPR029063">
    <property type="entry name" value="SAM-dependent_MTases_sf"/>
</dbReference>
<keyword evidence="1" id="KW-0489">Methyltransferase</keyword>
<dbReference type="REBASE" id="154015">
    <property type="entry name" value="M.Dti528ORF561P"/>
</dbReference>
<keyword evidence="1" id="KW-0808">Transferase</keyword>
<dbReference type="EMBL" id="CP015961">
    <property type="protein sequence ID" value="ANI91364.1"/>
    <property type="molecule type" value="Genomic_DNA"/>
</dbReference>
<dbReference type="GO" id="GO:0008168">
    <property type="term" value="F:methyltransferase activity"/>
    <property type="evidence" value="ECO:0007669"/>
    <property type="project" value="UniProtKB-KW"/>
</dbReference>
<dbReference type="SUPFAM" id="SSF53335">
    <property type="entry name" value="S-adenosyl-L-methionine-dependent methyltransferases"/>
    <property type="match status" value="2"/>
</dbReference>
<sequence length="464" mass="52258">MTIASEEEIGSHETQDMSELRALNSEFNVVNEPKLATLVNSLPSASAPFQRWLKYREGYAPEIVDRAIAESEKSASLPLDKGTLLDPFSGGGTSLVVARRHGLDSLGYEVNPVIAQLSRAKTHNYSSTDFLVVDQAIADIRQLTDQSPQAKTPELKILQKVFRPDVLAILLSMRYVIDGIENYRARDLLKVAWVSILEGVSNTFKEGNGIKYRNRKRTKNGYVQVPWEQVPGYLLPARETCIDRFINQIDMMINDVQSFPANGIEPAIRERSSVASLSEIESNSIDVSVFSPPYCNNFNYFKAFKIELWMGGYVENYSHLKQLTDTALRSHVELDLSELNDQQEETLPTELLSIVSTLRSRKLWSRKLPDSVLAYFFDMHRIINEVNRVLKPGALAHIVVGNSAYAGLIVPTDLFIASMARELGMTVERIEVARALTTSPQQRRLIPRENQKLLRESVLVLRSS</sequence>
<dbReference type="STRING" id="499555.BJL86_0561"/>
<dbReference type="Gene3D" id="3.40.50.150">
    <property type="entry name" value="Vaccinia Virus protein VP39"/>
    <property type="match status" value="2"/>
</dbReference>
<protein>
    <submittedName>
        <fullName evidence="1">Modification methylase AvaI</fullName>
    </submittedName>
</protein>
<accession>A0A173LIC6</accession>
<evidence type="ECO:0000313" key="1">
    <source>
        <dbReference type="EMBL" id="ANI91364.1"/>
    </source>
</evidence>
<proteinExistence type="predicted"/>
<evidence type="ECO:0000313" key="2">
    <source>
        <dbReference type="Proteomes" id="UP000186104"/>
    </source>
</evidence>
<gene>
    <name evidence="1" type="ORF">BJL86_0561</name>
</gene>
<keyword evidence="2" id="KW-1185">Reference proteome</keyword>
<dbReference type="RefSeq" id="WP_156515203.1">
    <property type="nucleotide sequence ID" value="NZ_CP015961.1"/>
</dbReference>
<name>A0A173LIC6_9ACTN</name>
<dbReference type="AlphaFoldDB" id="A0A173LIC6"/>
<dbReference type="OrthoDB" id="9773060at2"/>
<dbReference type="KEGG" id="dtm:BJL86_0561"/>
<reference evidence="1 2" key="1">
    <citation type="submission" date="2016-06" db="EMBL/GenBank/DDBJ databases">
        <title>Complete genome sequence of a saline-alkali tolerant type strain Dietzia timorensis ID05-A0528T.</title>
        <authorList>
            <person name="Wu X."/>
        </authorList>
    </citation>
    <scope>NUCLEOTIDE SEQUENCE [LARGE SCALE GENOMIC DNA]</scope>
    <source>
        <strain evidence="1 2">ID05-A0528</strain>
    </source>
</reference>
<dbReference type="Proteomes" id="UP000186104">
    <property type="component" value="Chromosome"/>
</dbReference>
<organism evidence="1 2">
    <name type="scientific">Dietzia timorensis</name>
    <dbReference type="NCBI Taxonomy" id="499555"/>
    <lineage>
        <taxon>Bacteria</taxon>
        <taxon>Bacillati</taxon>
        <taxon>Actinomycetota</taxon>
        <taxon>Actinomycetes</taxon>
        <taxon>Mycobacteriales</taxon>
        <taxon>Dietziaceae</taxon>
        <taxon>Dietzia</taxon>
    </lineage>
</organism>